<organism evidence="1 2">
    <name type="scientific">Ixodes persulcatus</name>
    <name type="common">Taiga tick</name>
    <dbReference type="NCBI Taxonomy" id="34615"/>
    <lineage>
        <taxon>Eukaryota</taxon>
        <taxon>Metazoa</taxon>
        <taxon>Ecdysozoa</taxon>
        <taxon>Arthropoda</taxon>
        <taxon>Chelicerata</taxon>
        <taxon>Arachnida</taxon>
        <taxon>Acari</taxon>
        <taxon>Parasitiformes</taxon>
        <taxon>Ixodida</taxon>
        <taxon>Ixodoidea</taxon>
        <taxon>Ixodidae</taxon>
        <taxon>Ixodinae</taxon>
        <taxon>Ixodes</taxon>
    </lineage>
</organism>
<evidence type="ECO:0000313" key="1">
    <source>
        <dbReference type="EMBL" id="KAG0445452.1"/>
    </source>
</evidence>
<accession>A0AC60R3F2</accession>
<keyword evidence="2" id="KW-1185">Reference proteome</keyword>
<dbReference type="EMBL" id="JABSTQ010000350">
    <property type="protein sequence ID" value="KAG0445452.1"/>
    <property type="molecule type" value="Genomic_DNA"/>
</dbReference>
<proteinExistence type="predicted"/>
<comment type="caution">
    <text evidence="1">The sequence shown here is derived from an EMBL/GenBank/DDBJ whole genome shotgun (WGS) entry which is preliminary data.</text>
</comment>
<sequence length="87" mass="9822">MSVNFKPNLVRSAIKFRLRANDLFLATFPKCGTFWASHNIYLIKPKGVPPSTNPTLEMAGAKAIEDMKLPGLTVTHLPHRLTPWYSR</sequence>
<feature type="non-terminal residue" evidence="1">
    <location>
        <position position="87"/>
    </location>
</feature>
<dbReference type="Proteomes" id="UP000805193">
    <property type="component" value="Unassembled WGS sequence"/>
</dbReference>
<evidence type="ECO:0000313" key="2">
    <source>
        <dbReference type="Proteomes" id="UP000805193"/>
    </source>
</evidence>
<gene>
    <name evidence="1" type="ORF">HPB47_014980</name>
</gene>
<reference evidence="1 2" key="1">
    <citation type="journal article" date="2020" name="Cell">
        <title>Large-Scale Comparative Analyses of Tick Genomes Elucidate Their Genetic Diversity and Vector Capacities.</title>
        <authorList>
            <consortium name="Tick Genome and Microbiome Consortium (TIGMIC)"/>
            <person name="Jia N."/>
            <person name="Wang J."/>
            <person name="Shi W."/>
            <person name="Du L."/>
            <person name="Sun Y."/>
            <person name="Zhan W."/>
            <person name="Jiang J.F."/>
            <person name="Wang Q."/>
            <person name="Zhang B."/>
            <person name="Ji P."/>
            <person name="Bell-Sakyi L."/>
            <person name="Cui X.M."/>
            <person name="Yuan T.T."/>
            <person name="Jiang B.G."/>
            <person name="Yang W.F."/>
            <person name="Lam T.T."/>
            <person name="Chang Q.C."/>
            <person name="Ding S.J."/>
            <person name="Wang X.J."/>
            <person name="Zhu J.G."/>
            <person name="Ruan X.D."/>
            <person name="Zhao L."/>
            <person name="Wei J.T."/>
            <person name="Ye R.Z."/>
            <person name="Que T.C."/>
            <person name="Du C.H."/>
            <person name="Zhou Y.H."/>
            <person name="Cheng J.X."/>
            <person name="Dai P.F."/>
            <person name="Guo W.B."/>
            <person name="Han X.H."/>
            <person name="Huang E.J."/>
            <person name="Li L.F."/>
            <person name="Wei W."/>
            <person name="Gao Y.C."/>
            <person name="Liu J.Z."/>
            <person name="Shao H.Z."/>
            <person name="Wang X."/>
            <person name="Wang C.C."/>
            <person name="Yang T.C."/>
            <person name="Huo Q.B."/>
            <person name="Li W."/>
            <person name="Chen H.Y."/>
            <person name="Chen S.E."/>
            <person name="Zhou L.G."/>
            <person name="Ni X.B."/>
            <person name="Tian J.H."/>
            <person name="Sheng Y."/>
            <person name="Liu T."/>
            <person name="Pan Y.S."/>
            <person name="Xia L.Y."/>
            <person name="Li J."/>
            <person name="Zhao F."/>
            <person name="Cao W.C."/>
        </authorList>
    </citation>
    <scope>NUCLEOTIDE SEQUENCE [LARGE SCALE GENOMIC DNA]</scope>
    <source>
        <strain evidence="1">Iper-2018</strain>
    </source>
</reference>
<name>A0AC60R3F2_IXOPE</name>
<protein>
    <submittedName>
        <fullName evidence="1">Uncharacterized protein</fullName>
    </submittedName>
</protein>